<name>A0AAP0EWN1_9MAGN</name>
<evidence type="ECO:0000313" key="4">
    <source>
        <dbReference type="Proteomes" id="UP001419268"/>
    </source>
</evidence>
<dbReference type="Proteomes" id="UP001419268">
    <property type="component" value="Unassembled WGS sequence"/>
</dbReference>
<organism evidence="3 4">
    <name type="scientific">Stephania cephalantha</name>
    <dbReference type="NCBI Taxonomy" id="152367"/>
    <lineage>
        <taxon>Eukaryota</taxon>
        <taxon>Viridiplantae</taxon>
        <taxon>Streptophyta</taxon>
        <taxon>Embryophyta</taxon>
        <taxon>Tracheophyta</taxon>
        <taxon>Spermatophyta</taxon>
        <taxon>Magnoliopsida</taxon>
        <taxon>Ranunculales</taxon>
        <taxon>Menispermaceae</taxon>
        <taxon>Menispermoideae</taxon>
        <taxon>Cissampelideae</taxon>
        <taxon>Stephania</taxon>
    </lineage>
</organism>
<feature type="transmembrane region" description="Helical" evidence="2">
    <location>
        <begin position="87"/>
        <end position="117"/>
    </location>
</feature>
<keyword evidence="2" id="KW-0472">Membrane</keyword>
<feature type="compositionally biased region" description="Basic and acidic residues" evidence="1">
    <location>
        <begin position="12"/>
        <end position="23"/>
    </location>
</feature>
<protein>
    <submittedName>
        <fullName evidence="3">Uncharacterized protein</fullName>
    </submittedName>
</protein>
<evidence type="ECO:0000256" key="1">
    <source>
        <dbReference type="SAM" id="MobiDB-lite"/>
    </source>
</evidence>
<keyword evidence="2" id="KW-1133">Transmembrane helix</keyword>
<dbReference type="AlphaFoldDB" id="A0AAP0EWN1"/>
<gene>
    <name evidence="3" type="ORF">Scep_023911</name>
</gene>
<proteinExistence type="predicted"/>
<keyword evidence="2" id="KW-0812">Transmembrane</keyword>
<keyword evidence="4" id="KW-1185">Reference proteome</keyword>
<comment type="caution">
    <text evidence="3">The sequence shown here is derived from an EMBL/GenBank/DDBJ whole genome shotgun (WGS) entry which is preliminary data.</text>
</comment>
<dbReference type="EMBL" id="JBBNAG010000010">
    <property type="protein sequence ID" value="KAK9100481.1"/>
    <property type="molecule type" value="Genomic_DNA"/>
</dbReference>
<sequence length="146" mass="15331">MHLTSIASSKFVESHPSSRSDRSDHAIALFTAPTSKSRHSKSSSPHACQPLPLHSPPPLLPACRCVAALLPRHGRHAVSPSLFRHRFLVLFCQLLLAAVVMAHAVATLCSAAGPLLLSRCCRDRCSSPAIAGHTASVSSATAAAGR</sequence>
<feature type="region of interest" description="Disordered" evidence="1">
    <location>
        <begin position="1"/>
        <end position="23"/>
    </location>
</feature>
<evidence type="ECO:0000256" key="2">
    <source>
        <dbReference type="SAM" id="Phobius"/>
    </source>
</evidence>
<reference evidence="3 4" key="1">
    <citation type="submission" date="2024-01" db="EMBL/GenBank/DDBJ databases">
        <title>Genome assemblies of Stephania.</title>
        <authorList>
            <person name="Yang L."/>
        </authorList>
    </citation>
    <scope>NUCLEOTIDE SEQUENCE [LARGE SCALE GENOMIC DNA]</scope>
    <source>
        <strain evidence="3">JXDWG</strain>
        <tissue evidence="3">Leaf</tissue>
    </source>
</reference>
<accession>A0AAP0EWN1</accession>
<evidence type="ECO:0000313" key="3">
    <source>
        <dbReference type="EMBL" id="KAK9100481.1"/>
    </source>
</evidence>